<dbReference type="GO" id="GO:0046872">
    <property type="term" value="F:metal ion binding"/>
    <property type="evidence" value="ECO:0007669"/>
    <property type="project" value="UniProtKB-KW"/>
</dbReference>
<keyword evidence="7" id="KW-1185">Reference proteome</keyword>
<dbReference type="GO" id="GO:0016811">
    <property type="term" value="F:hydrolase activity, acting on carbon-nitrogen (but not peptide) bonds, in linear amides"/>
    <property type="evidence" value="ECO:0007669"/>
    <property type="project" value="TreeGrafter"/>
</dbReference>
<evidence type="ECO:0000256" key="1">
    <source>
        <dbReference type="ARBA" id="ARBA00001947"/>
    </source>
</evidence>
<dbReference type="Gene3D" id="3.40.50.10310">
    <property type="entry name" value="Creatininase"/>
    <property type="match status" value="1"/>
</dbReference>
<dbReference type="PANTHER" id="PTHR35005:SF1">
    <property type="entry name" value="2-AMINO-5-FORMYLAMINO-6-RIBOSYLAMINOPYRIMIDIN-4(3H)-ONE 5'-MONOPHOSPHATE DEFORMYLASE"/>
    <property type="match status" value="1"/>
</dbReference>
<dbReference type="InterPro" id="IPR024087">
    <property type="entry name" value="Creatininase-like_sf"/>
</dbReference>
<evidence type="ECO:0000313" key="7">
    <source>
        <dbReference type="Proteomes" id="UP000251341"/>
    </source>
</evidence>
<dbReference type="GO" id="GO:0009231">
    <property type="term" value="P:riboflavin biosynthetic process"/>
    <property type="evidence" value="ECO:0007669"/>
    <property type="project" value="TreeGrafter"/>
</dbReference>
<evidence type="ECO:0000256" key="3">
    <source>
        <dbReference type="ARBA" id="ARBA00022801"/>
    </source>
</evidence>
<dbReference type="Pfam" id="PF02633">
    <property type="entry name" value="Creatininase"/>
    <property type="match status" value="1"/>
</dbReference>
<name>A0A315ESK0_9BURK</name>
<keyword evidence="3" id="KW-0378">Hydrolase</keyword>
<comment type="cofactor">
    <cofactor evidence="1">
        <name>Zn(2+)</name>
        <dbReference type="ChEBI" id="CHEBI:29105"/>
    </cofactor>
</comment>
<sequence length="277" mass="29268">MTAHTSTPFLALASHRWAELNTRDFAALDPARTVALLPLGATEQHGPHLPLSVDTVLVDGVVNAALTHLAATDPVLVLPTQTLGLSTEHTAFAGTLHLSPQTLIQLWCDIGASVARAGVKKLLMFNAHGGNVGLMDVVARELRAQHGLIVYSSSWYNLPLDAAVMGQFSADEHRFGIHAGDIETSMMRALAPDCVNMAEAQNFASTSQDRAKHYPVLGNGKSAKLGWHMQDYNPQGAAGNAAAATAAKGEALVHSAGEQLALLLQELVALPLSTVRV</sequence>
<accession>A0A315ESK0</accession>
<comment type="similarity">
    <text evidence="5">Belongs to the creatininase superfamily.</text>
</comment>
<dbReference type="SUPFAM" id="SSF102215">
    <property type="entry name" value="Creatininase"/>
    <property type="match status" value="1"/>
</dbReference>
<keyword evidence="4" id="KW-0862">Zinc</keyword>
<dbReference type="PANTHER" id="PTHR35005">
    <property type="entry name" value="3-DEHYDRO-SCYLLO-INOSOSE HYDROLASE"/>
    <property type="match status" value="1"/>
</dbReference>
<dbReference type="EMBL" id="NESP01000001">
    <property type="protein sequence ID" value="PUE60743.1"/>
    <property type="molecule type" value="Genomic_DNA"/>
</dbReference>
<evidence type="ECO:0000256" key="2">
    <source>
        <dbReference type="ARBA" id="ARBA00022723"/>
    </source>
</evidence>
<dbReference type="Proteomes" id="UP000251341">
    <property type="component" value="Unassembled WGS sequence"/>
</dbReference>
<gene>
    <name evidence="6" type="ORF">B9Z44_05650</name>
</gene>
<dbReference type="InterPro" id="IPR003785">
    <property type="entry name" value="Creatininase/forma_Hydrolase"/>
</dbReference>
<keyword evidence="2" id="KW-0479">Metal-binding</keyword>
<evidence type="ECO:0000313" key="6">
    <source>
        <dbReference type="EMBL" id="PUE60743.1"/>
    </source>
</evidence>
<evidence type="ECO:0000256" key="4">
    <source>
        <dbReference type="ARBA" id="ARBA00022833"/>
    </source>
</evidence>
<proteinExistence type="inferred from homology"/>
<dbReference type="AlphaFoldDB" id="A0A315ESK0"/>
<protein>
    <submittedName>
        <fullName evidence="6">Creatininase</fullName>
    </submittedName>
</protein>
<evidence type="ECO:0000256" key="5">
    <source>
        <dbReference type="ARBA" id="ARBA00024029"/>
    </source>
</evidence>
<organism evidence="6 7">
    <name type="scientific">Limnohabitans curvus</name>
    <dbReference type="NCBI Taxonomy" id="323423"/>
    <lineage>
        <taxon>Bacteria</taxon>
        <taxon>Pseudomonadati</taxon>
        <taxon>Pseudomonadota</taxon>
        <taxon>Betaproteobacteria</taxon>
        <taxon>Burkholderiales</taxon>
        <taxon>Comamonadaceae</taxon>
        <taxon>Limnohabitans</taxon>
    </lineage>
</organism>
<reference evidence="6 7" key="1">
    <citation type="submission" date="2017-04" db="EMBL/GenBank/DDBJ databases">
        <title>Unexpected and diverse lifestyles within the genus Limnohabitans.</title>
        <authorList>
            <person name="Kasalicky V."/>
            <person name="Mehrshad M."/>
            <person name="Andrei S.-A."/>
            <person name="Salcher M."/>
            <person name="Kratochvilova H."/>
            <person name="Simek K."/>
            <person name="Ghai R."/>
        </authorList>
    </citation>
    <scope>NUCLEOTIDE SEQUENCE [LARGE SCALE GENOMIC DNA]</scope>
    <source>
        <strain evidence="6 7">MWH-C5</strain>
    </source>
</reference>
<comment type="caution">
    <text evidence="6">The sequence shown here is derived from an EMBL/GenBank/DDBJ whole genome shotgun (WGS) entry which is preliminary data.</text>
</comment>